<evidence type="ECO:0000313" key="6">
    <source>
        <dbReference type="Proteomes" id="UP000654075"/>
    </source>
</evidence>
<sequence length="101" mass="11460">MLCFTMSTSCSLMIRIFMLPLSHTYMNNCQQQQVQHKTTTTTTKTTTTTTTTTSTKTTTTTTTTTKDNNNRAVHGRRSSRGQTSGFWPNKQQTKQTNKQQQ</sequence>
<evidence type="ECO:0000313" key="4">
    <source>
        <dbReference type="EMBL" id="CAE8702635.1"/>
    </source>
</evidence>
<evidence type="ECO:0000313" key="5">
    <source>
        <dbReference type="Proteomes" id="UP000626109"/>
    </source>
</evidence>
<dbReference type="EMBL" id="CAJNNV010005301">
    <property type="protein sequence ID" value="CAE8591907.1"/>
    <property type="molecule type" value="Genomic_DNA"/>
</dbReference>
<feature type="signal peptide" evidence="2">
    <location>
        <begin position="1"/>
        <end position="24"/>
    </location>
</feature>
<dbReference type="Proteomes" id="UP000626109">
    <property type="component" value="Unassembled WGS sequence"/>
</dbReference>
<feature type="compositionally biased region" description="Low complexity" evidence="1">
    <location>
        <begin position="89"/>
        <end position="101"/>
    </location>
</feature>
<accession>A0A813KGS5</accession>
<organism evidence="4 5">
    <name type="scientific">Polarella glacialis</name>
    <name type="common">Dinoflagellate</name>
    <dbReference type="NCBI Taxonomy" id="89957"/>
    <lineage>
        <taxon>Eukaryota</taxon>
        <taxon>Sar</taxon>
        <taxon>Alveolata</taxon>
        <taxon>Dinophyceae</taxon>
        <taxon>Suessiales</taxon>
        <taxon>Suessiaceae</taxon>
        <taxon>Polarella</taxon>
    </lineage>
</organism>
<comment type="caution">
    <text evidence="4">The sequence shown here is derived from an EMBL/GenBank/DDBJ whole genome shotgun (WGS) entry which is preliminary data.</text>
</comment>
<feature type="compositionally biased region" description="Low complexity" evidence="1">
    <location>
        <begin position="37"/>
        <end position="66"/>
    </location>
</feature>
<feature type="chain" id="PRO_5035596196" evidence="2">
    <location>
        <begin position="25"/>
        <end position="101"/>
    </location>
</feature>
<gene>
    <name evidence="3" type="ORF">PGLA1383_LOCUS10567</name>
    <name evidence="4" type="ORF">PGLA2088_LOCUS32515</name>
</gene>
<evidence type="ECO:0000313" key="3">
    <source>
        <dbReference type="EMBL" id="CAE8591907.1"/>
    </source>
</evidence>
<dbReference type="EMBL" id="CAJNNW010030157">
    <property type="protein sequence ID" value="CAE8702635.1"/>
    <property type="molecule type" value="Genomic_DNA"/>
</dbReference>
<keyword evidence="2" id="KW-0732">Signal</keyword>
<evidence type="ECO:0000256" key="1">
    <source>
        <dbReference type="SAM" id="MobiDB-lite"/>
    </source>
</evidence>
<protein>
    <submittedName>
        <fullName evidence="4">Uncharacterized protein</fullName>
    </submittedName>
</protein>
<dbReference type="Proteomes" id="UP000654075">
    <property type="component" value="Unassembled WGS sequence"/>
</dbReference>
<proteinExistence type="predicted"/>
<dbReference type="AlphaFoldDB" id="A0A813KGS5"/>
<evidence type="ECO:0000256" key="2">
    <source>
        <dbReference type="SAM" id="SignalP"/>
    </source>
</evidence>
<feature type="region of interest" description="Disordered" evidence="1">
    <location>
        <begin position="30"/>
        <end position="101"/>
    </location>
</feature>
<reference evidence="4" key="1">
    <citation type="submission" date="2021-02" db="EMBL/GenBank/DDBJ databases">
        <authorList>
            <person name="Dougan E. K."/>
            <person name="Rhodes N."/>
            <person name="Thang M."/>
            <person name="Chan C."/>
        </authorList>
    </citation>
    <scope>NUCLEOTIDE SEQUENCE</scope>
</reference>
<keyword evidence="6" id="KW-1185">Reference proteome</keyword>
<name>A0A813KGS5_POLGL</name>